<keyword evidence="3" id="KW-0479">Metal-binding</keyword>
<dbReference type="PROSITE" id="PS52039">
    <property type="entry name" value="TOPO_IA_2"/>
    <property type="match status" value="1"/>
</dbReference>
<dbReference type="Gene3D" id="3.30.65.10">
    <property type="entry name" value="Bacterial Topoisomerase I, domain 1"/>
    <property type="match status" value="3"/>
</dbReference>
<dbReference type="InterPro" id="IPR023405">
    <property type="entry name" value="Topo_IA_core_domain"/>
</dbReference>
<dbReference type="PANTHER" id="PTHR42785:SF1">
    <property type="entry name" value="DNA TOPOISOMERASE"/>
    <property type="match status" value="1"/>
</dbReference>
<reference evidence="13 14" key="1">
    <citation type="submission" date="2018-06" db="EMBL/GenBank/DDBJ databases">
        <title>Extensive metabolic versatility and redundancy in microbially diverse, dynamic hydrothermal sediments.</title>
        <authorList>
            <person name="Dombrowski N."/>
            <person name="Teske A."/>
            <person name="Baker B.J."/>
        </authorList>
    </citation>
    <scope>NUCLEOTIDE SEQUENCE [LARGE SCALE GENOMIC DNA]</scope>
    <source>
        <strain evidence="13">B10_G13</strain>
    </source>
</reference>
<evidence type="ECO:0000256" key="6">
    <source>
        <dbReference type="ARBA" id="ARBA00022842"/>
    </source>
</evidence>
<keyword evidence="9 10" id="KW-0413">Isomerase</keyword>
<feature type="site" description="Interaction with DNA" evidence="10">
    <location>
        <position position="145"/>
    </location>
</feature>
<keyword evidence="4" id="KW-0863">Zinc-finger</keyword>
<feature type="active site" description="O-(5'-phospho-DNA)-tyrosine intermediate" evidence="10">
    <location>
        <position position="295"/>
    </location>
</feature>
<dbReference type="Pfam" id="PF01396">
    <property type="entry name" value="Zn_ribbon_Top1"/>
    <property type="match status" value="3"/>
</dbReference>
<feature type="site" description="Interaction with DNA" evidence="10">
    <location>
        <position position="152"/>
    </location>
</feature>
<feature type="site" description="Interaction with DNA" evidence="10">
    <location>
        <position position="32"/>
    </location>
</feature>
<keyword evidence="7 10" id="KW-0799">Topoisomerase</keyword>
<dbReference type="InterPro" id="IPR005733">
    <property type="entry name" value="TopoI_bac-type"/>
</dbReference>
<feature type="domain" description="Topo IA-type catalytic" evidence="12">
    <location>
        <begin position="126"/>
        <end position="550"/>
    </location>
</feature>
<feature type="region of interest" description="Interaction with DNA" evidence="10">
    <location>
        <begin position="160"/>
        <end position="165"/>
    </location>
</feature>
<keyword evidence="5" id="KW-0862">Zinc</keyword>
<evidence type="ECO:0000256" key="9">
    <source>
        <dbReference type="ARBA" id="ARBA00023235"/>
    </source>
</evidence>
<dbReference type="GO" id="GO:0003677">
    <property type="term" value="F:DNA binding"/>
    <property type="evidence" value="ECO:0007669"/>
    <property type="project" value="UniProtKB-KW"/>
</dbReference>
<dbReference type="SMART" id="SM00437">
    <property type="entry name" value="TOP1Ac"/>
    <property type="match status" value="1"/>
</dbReference>
<dbReference type="Proteomes" id="UP000271125">
    <property type="component" value="Unassembled WGS sequence"/>
</dbReference>
<feature type="site" description="Interaction with DNA" evidence="10">
    <location>
        <position position="137"/>
    </location>
</feature>
<sequence length="729" mass="83785">MFSLIIVESPTKARTIQKYFGKEYKVISSVGHIIDLPKSKLGIDIKNNFEPQYMQIKGKSKVIRNIKDEASLAGNIFIATDPDREGEAIAFFIKSIVKNKNVKRALFYEITKDACNTAINSAGDINMERVEAQKARRILDRLVGYLISPYLWKLIRFGLSAGRVQTVALRLICEREYNIKIFKEDEFWTIKGLFGEENNSFSCDLILIDNKKPEINNEKEASSIKSSLLKSTFKVVDYRKNKKELKPPAPYITSTLQQESSRRLYFSAKKTMMVAQQLFEGINLGKKGSTGLITYMRTDSIRISSKAKESTKLYIEEMFGKDYIQTKEIKQKTKKFAQEAHEAIRPTNIRHSPESIKKFLSPEQYKLYKLIFTRFLASQMAPAIYNETKVDLFNERHTFRGKASILEFDGFTKIYPVKLNNIQIIPLLNKGDKLTPIDIITEQHFTKPPSRYTEGTLVKDLESKGIGRPSTYASIISRLLDRKYVEIIEKRIHPTELGEIVEKTLIQLFPDIFDIKFTSGMEKDLDEIENGKIKYIDLMNDFYPKLKEKMDKIDQNKESIKKNIEKTTDIKCPKCGSPLILKWGRFGKFLACSNYPACKYTKPIEKKTKTIKPVGEKCPECGADLVYTNGKFGSFIACSNYPKCKYTRAIPVGVKCPEENCNGEIIQRRTRKGRIFYGCSNYPKCKFSTWYKPVNKICSKCGNYYMEEHKGKNGDVKLICSKCKHTIDE</sequence>
<dbReference type="Gene3D" id="1.10.460.10">
    <property type="entry name" value="Topoisomerase I, domain 2"/>
    <property type="match status" value="1"/>
</dbReference>
<feature type="site" description="Interaction with DNA" evidence="10">
    <location>
        <position position="482"/>
    </location>
</feature>
<dbReference type="InterPro" id="IPR013498">
    <property type="entry name" value="Topo_IA_Znf"/>
</dbReference>
<dbReference type="Gene3D" id="2.70.20.10">
    <property type="entry name" value="Topoisomerase I, domain 3"/>
    <property type="match status" value="1"/>
</dbReference>
<dbReference type="InterPro" id="IPR028612">
    <property type="entry name" value="Topoisom_1_IA"/>
</dbReference>
<dbReference type="CDD" id="cd00186">
    <property type="entry name" value="TOP1Ac"/>
    <property type="match status" value="1"/>
</dbReference>
<dbReference type="SUPFAM" id="SSF57783">
    <property type="entry name" value="Zinc beta-ribbon"/>
    <property type="match status" value="2"/>
</dbReference>
<evidence type="ECO:0000313" key="14">
    <source>
        <dbReference type="Proteomes" id="UP000271125"/>
    </source>
</evidence>
<evidence type="ECO:0000256" key="3">
    <source>
        <dbReference type="ARBA" id="ARBA00022723"/>
    </source>
</evidence>
<dbReference type="Pfam" id="PF01131">
    <property type="entry name" value="Topoisom_bac"/>
    <property type="match status" value="1"/>
</dbReference>
<evidence type="ECO:0000256" key="7">
    <source>
        <dbReference type="ARBA" id="ARBA00023029"/>
    </source>
</evidence>
<dbReference type="GO" id="GO:0008270">
    <property type="term" value="F:zinc ion binding"/>
    <property type="evidence" value="ECO:0007669"/>
    <property type="project" value="UniProtKB-KW"/>
</dbReference>
<dbReference type="PROSITE" id="PS50880">
    <property type="entry name" value="TOPRIM"/>
    <property type="match status" value="1"/>
</dbReference>
<dbReference type="SUPFAM" id="SSF56712">
    <property type="entry name" value="Prokaryotic type I DNA topoisomerase"/>
    <property type="match status" value="1"/>
</dbReference>
<evidence type="ECO:0000256" key="10">
    <source>
        <dbReference type="HAMAP-Rule" id="MF_00952"/>
    </source>
</evidence>
<feature type="domain" description="Toprim" evidence="11">
    <location>
        <begin position="2"/>
        <end position="110"/>
    </location>
</feature>
<dbReference type="InterPro" id="IPR003602">
    <property type="entry name" value="Topo_IA_DNA-bd_dom"/>
</dbReference>
<dbReference type="PRINTS" id="PR00417">
    <property type="entry name" value="PRTPISMRASEI"/>
</dbReference>
<dbReference type="HAMAP" id="MF_00952">
    <property type="entry name" value="Topoisom_1_prok"/>
    <property type="match status" value="1"/>
</dbReference>
<name>A0A660SPV1_UNCT6</name>
<feature type="site" description="Interaction with DNA" evidence="10">
    <location>
        <position position="140"/>
    </location>
</feature>
<dbReference type="InterPro" id="IPR013825">
    <property type="entry name" value="Topo_IA_cen_sub2"/>
</dbReference>
<dbReference type="GO" id="GO:0005694">
    <property type="term" value="C:chromosome"/>
    <property type="evidence" value="ECO:0007669"/>
    <property type="project" value="InterPro"/>
</dbReference>
<dbReference type="Gene3D" id="3.40.50.140">
    <property type="match status" value="1"/>
</dbReference>
<dbReference type="Pfam" id="PF01751">
    <property type="entry name" value="Toprim"/>
    <property type="match status" value="1"/>
</dbReference>
<comment type="caution">
    <text evidence="13">The sequence shown here is derived from an EMBL/GenBank/DDBJ whole genome shotgun (WGS) entry which is preliminary data.</text>
</comment>
<dbReference type="NCBIfam" id="TIGR01051">
    <property type="entry name" value="topA_bact"/>
    <property type="match status" value="1"/>
</dbReference>
<proteinExistence type="inferred from homology"/>
<feature type="site" description="Interaction with DNA" evidence="10">
    <location>
        <position position="136"/>
    </location>
</feature>
<dbReference type="InterPro" id="IPR013826">
    <property type="entry name" value="Topo_IA_cen_sub3"/>
</dbReference>
<evidence type="ECO:0000259" key="12">
    <source>
        <dbReference type="PROSITE" id="PS52039"/>
    </source>
</evidence>
<dbReference type="PANTHER" id="PTHR42785">
    <property type="entry name" value="DNA TOPOISOMERASE, TYPE IA, CORE"/>
    <property type="match status" value="1"/>
</dbReference>
<dbReference type="SMART" id="SM00493">
    <property type="entry name" value="TOPRIM"/>
    <property type="match status" value="1"/>
</dbReference>
<evidence type="ECO:0000256" key="2">
    <source>
        <dbReference type="ARBA" id="ARBA00009446"/>
    </source>
</evidence>
<organism evidence="13 14">
    <name type="scientific">candidate division TA06 bacterium</name>
    <dbReference type="NCBI Taxonomy" id="2250710"/>
    <lineage>
        <taxon>Bacteria</taxon>
        <taxon>Bacteria division TA06</taxon>
    </lineage>
</organism>
<dbReference type="InterPro" id="IPR013497">
    <property type="entry name" value="Topo_IA_cen"/>
</dbReference>
<dbReference type="GO" id="GO:0003917">
    <property type="term" value="F:DNA topoisomerase type I (single strand cut, ATP-independent) activity"/>
    <property type="evidence" value="ECO:0007669"/>
    <property type="project" value="UniProtKB-UniRule"/>
</dbReference>
<dbReference type="GO" id="GO:0006265">
    <property type="term" value="P:DNA topological change"/>
    <property type="evidence" value="ECO:0007669"/>
    <property type="project" value="UniProtKB-UniRule"/>
</dbReference>
<comment type="similarity">
    <text evidence="2 10">Belongs to the type IA topoisomerase family.</text>
</comment>
<evidence type="ECO:0000313" key="13">
    <source>
        <dbReference type="EMBL" id="RKX72492.1"/>
    </source>
</evidence>
<evidence type="ECO:0000259" key="11">
    <source>
        <dbReference type="PROSITE" id="PS50880"/>
    </source>
</evidence>
<dbReference type="InterPro" id="IPR000380">
    <property type="entry name" value="Topo_IA"/>
</dbReference>
<comment type="function">
    <text evidence="10">Releases the supercoiling and torsional tension of DNA, which is introduced during the DNA replication and transcription, by transiently cleaving and rejoining one strand of the DNA duplex. Introduces a single-strand break via transesterification at a target site in duplex DNA. The scissile phosphodiester is attacked by the catalytic tyrosine of the enzyme, resulting in the formation of a DNA-(5'-phosphotyrosyl)-enzyme intermediate and the expulsion of a 3'-OH DNA strand. The free DNA strand then undergoes passage around the unbroken strand, thus removing DNA supercoils. Finally, in the religation step, the DNA 3'-OH attacks the covalent intermediate to expel the active-site tyrosine and restore the DNA phosphodiester backbone.</text>
</comment>
<dbReference type="EC" id="5.6.2.1" evidence="10"/>
<evidence type="ECO:0000256" key="5">
    <source>
        <dbReference type="ARBA" id="ARBA00022833"/>
    </source>
</evidence>
<dbReference type="AlphaFoldDB" id="A0A660SPV1"/>
<dbReference type="InterPro" id="IPR006171">
    <property type="entry name" value="TOPRIM_dom"/>
</dbReference>
<keyword evidence="6" id="KW-0460">Magnesium</keyword>
<evidence type="ECO:0000256" key="8">
    <source>
        <dbReference type="ARBA" id="ARBA00023125"/>
    </source>
</evidence>
<comment type="catalytic activity">
    <reaction evidence="1 10">
        <text>ATP-independent breakage of single-stranded DNA, followed by passage and rejoining.</text>
        <dbReference type="EC" id="5.6.2.1"/>
    </reaction>
</comment>
<feature type="site" description="Interaction with DNA" evidence="10">
    <location>
        <position position="297"/>
    </location>
</feature>
<evidence type="ECO:0000256" key="4">
    <source>
        <dbReference type="ARBA" id="ARBA00022771"/>
    </source>
</evidence>
<protein>
    <recommendedName>
        <fullName evidence="10">DNA topoisomerase 1</fullName>
        <ecNumber evidence="10">5.6.2.1</ecNumber>
    </recommendedName>
    <alternativeName>
        <fullName evidence="10">DNA topoisomerase I</fullName>
    </alternativeName>
</protein>
<dbReference type="SMART" id="SM00436">
    <property type="entry name" value="TOP1Bc"/>
    <property type="match status" value="1"/>
</dbReference>
<evidence type="ECO:0000256" key="1">
    <source>
        <dbReference type="ARBA" id="ARBA00000213"/>
    </source>
</evidence>
<comment type="subunit">
    <text evidence="10">Monomer.</text>
</comment>
<dbReference type="InterPro" id="IPR013824">
    <property type="entry name" value="Topo_IA_cen_sub1"/>
</dbReference>
<dbReference type="InterPro" id="IPR003601">
    <property type="entry name" value="Topo_IA_2"/>
</dbReference>
<accession>A0A660SPV1</accession>
<keyword evidence="8 10" id="KW-0238">DNA-binding</keyword>
<dbReference type="EMBL" id="QNBD01000016">
    <property type="protein sequence ID" value="RKX72492.1"/>
    <property type="molecule type" value="Genomic_DNA"/>
</dbReference>
<dbReference type="Gene3D" id="1.10.290.10">
    <property type="entry name" value="Topoisomerase I, domain 4"/>
    <property type="match status" value="1"/>
</dbReference>
<gene>
    <name evidence="10" type="primary">topA</name>
    <name evidence="13" type="ORF">DRP43_00645</name>
</gene>